<dbReference type="CDD" id="cd03801">
    <property type="entry name" value="GT4_PimA-like"/>
    <property type="match status" value="1"/>
</dbReference>
<dbReference type="RefSeq" id="WP_347286141.1">
    <property type="nucleotide sequence ID" value="NZ_JAUZQE010000001.1"/>
</dbReference>
<protein>
    <submittedName>
        <fullName evidence="3">Glycosyltransferase family 4 protein</fullName>
        <ecNumber evidence="3">2.4.-.-</ecNumber>
    </submittedName>
</protein>
<feature type="domain" description="Glycosyl transferase family 1" evidence="1">
    <location>
        <begin position="164"/>
        <end position="319"/>
    </location>
</feature>
<dbReference type="PANTHER" id="PTHR12526">
    <property type="entry name" value="GLYCOSYLTRANSFERASE"/>
    <property type="match status" value="1"/>
</dbReference>
<keyword evidence="3" id="KW-0808">Transferase</keyword>
<dbReference type="InterPro" id="IPR028098">
    <property type="entry name" value="Glyco_trans_4-like_N"/>
</dbReference>
<dbReference type="PROSITE" id="PS00697">
    <property type="entry name" value="DNA_LIGASE_A1"/>
    <property type="match status" value="1"/>
</dbReference>
<dbReference type="GO" id="GO:0016757">
    <property type="term" value="F:glycosyltransferase activity"/>
    <property type="evidence" value="ECO:0007669"/>
    <property type="project" value="UniProtKB-KW"/>
</dbReference>
<comment type="caution">
    <text evidence="3">The sequence shown here is derived from an EMBL/GenBank/DDBJ whole genome shotgun (WGS) entry which is preliminary data.</text>
</comment>
<name>A0ABU1D1T9_9BURK</name>
<dbReference type="Pfam" id="PF13439">
    <property type="entry name" value="Glyco_transf_4"/>
    <property type="match status" value="1"/>
</dbReference>
<evidence type="ECO:0000313" key="4">
    <source>
        <dbReference type="Proteomes" id="UP001232156"/>
    </source>
</evidence>
<dbReference type="Gene3D" id="3.40.50.2000">
    <property type="entry name" value="Glycogen Phosphorylase B"/>
    <property type="match status" value="2"/>
</dbReference>
<evidence type="ECO:0000259" key="1">
    <source>
        <dbReference type="Pfam" id="PF00534"/>
    </source>
</evidence>
<dbReference type="InterPro" id="IPR001296">
    <property type="entry name" value="Glyco_trans_1"/>
</dbReference>
<dbReference type="EC" id="2.4.-.-" evidence="3"/>
<dbReference type="Pfam" id="PF00534">
    <property type="entry name" value="Glycos_transf_1"/>
    <property type="match status" value="1"/>
</dbReference>
<dbReference type="EMBL" id="JAUZQE010000001">
    <property type="protein sequence ID" value="MDR4124393.1"/>
    <property type="molecule type" value="Genomic_DNA"/>
</dbReference>
<dbReference type="Proteomes" id="UP001232156">
    <property type="component" value="Unassembled WGS sequence"/>
</dbReference>
<sequence>MERGWRGGERQTLLTMRQLRLQGHDVELLARKGGALARRAAELDFVVHEHEGAAAIGRFLLARRRGYDVMHAQTAHMMTWLALLRPWLQACLVFTRRTAFPLQKNARRNAWKWRQADVFVAISDAAAAEPRRLGLDVVVIPSAVEARPLNAERLNAFTREYKLDGRRVLATAAALTPEKDPLTLVDAVHALAQRRHDFVFLHLGAGGSEEAAAHARVRELGLDSVYLFAGFQDAVEDLYRLMDVFVLASRHEALGSSALDAFLYGVPVVATHAGGLADLLADGRGLLSEVGDAQGLADNMMRVLDDAALRAVMVERARQYVAREHDPAVMASRYLGLYATGLRASRKQA</sequence>
<gene>
    <name evidence="3" type="ORF">Q8947_00105</name>
</gene>
<dbReference type="InterPro" id="IPR016059">
    <property type="entry name" value="DNA_ligase_ATP-dep_CS"/>
</dbReference>
<organism evidence="3 4">
    <name type="scientific">Yanghanlia caeni</name>
    <dbReference type="NCBI Taxonomy" id="3064283"/>
    <lineage>
        <taxon>Bacteria</taxon>
        <taxon>Pseudomonadati</taxon>
        <taxon>Pseudomonadota</taxon>
        <taxon>Betaproteobacteria</taxon>
        <taxon>Burkholderiales</taxon>
        <taxon>Alcaligenaceae</taxon>
        <taxon>Yanghanlia</taxon>
    </lineage>
</organism>
<evidence type="ECO:0000259" key="2">
    <source>
        <dbReference type="Pfam" id="PF13439"/>
    </source>
</evidence>
<accession>A0ABU1D1T9</accession>
<keyword evidence="4" id="KW-1185">Reference proteome</keyword>
<feature type="domain" description="Glycosyltransferase subfamily 4-like N-terminal" evidence="2">
    <location>
        <begin position="6"/>
        <end position="145"/>
    </location>
</feature>
<dbReference type="SUPFAM" id="SSF53756">
    <property type="entry name" value="UDP-Glycosyltransferase/glycogen phosphorylase"/>
    <property type="match status" value="1"/>
</dbReference>
<evidence type="ECO:0000313" key="3">
    <source>
        <dbReference type="EMBL" id="MDR4124393.1"/>
    </source>
</evidence>
<keyword evidence="3" id="KW-0328">Glycosyltransferase</keyword>
<proteinExistence type="predicted"/>
<reference evidence="3 4" key="1">
    <citation type="submission" date="2023-08" db="EMBL/GenBank/DDBJ databases">
        <title>Alcaligenaceae gen. nov., a novel taxon isolated from the sludge of Yixing Pesticide Factory.</title>
        <authorList>
            <person name="Ruan L."/>
        </authorList>
    </citation>
    <scope>NUCLEOTIDE SEQUENCE [LARGE SCALE GENOMIC DNA]</scope>
    <source>
        <strain evidence="3 4">LG-2</strain>
    </source>
</reference>
<dbReference type="PANTHER" id="PTHR12526:SF637">
    <property type="entry name" value="GLYCOSYLTRANSFERASE EPSF-RELATED"/>
    <property type="match status" value="1"/>
</dbReference>